<reference evidence="7 8" key="1">
    <citation type="submission" date="2017-10" db="EMBL/GenBank/DDBJ databases">
        <title>Sequencing the genomes of 1000 actinobacteria strains.</title>
        <authorList>
            <person name="Klenk H.-P."/>
        </authorList>
    </citation>
    <scope>NUCLEOTIDE SEQUENCE [LARGE SCALE GENOMIC DNA]</scope>
    <source>
        <strain evidence="7 8">DSM 46092</strain>
    </source>
</reference>
<evidence type="ECO:0000313" key="7">
    <source>
        <dbReference type="EMBL" id="PFG47913.1"/>
    </source>
</evidence>
<dbReference type="Proteomes" id="UP000243542">
    <property type="component" value="Unassembled WGS sequence"/>
</dbReference>
<name>A0A2A9FAD2_9PSEU</name>
<dbReference type="EMBL" id="PDJK01000002">
    <property type="protein sequence ID" value="PFG47913.1"/>
    <property type="molecule type" value="Genomic_DNA"/>
</dbReference>
<dbReference type="AlphaFoldDB" id="A0A2A9FAD2"/>
<dbReference type="Gene3D" id="3.30.2030.20">
    <property type="match status" value="1"/>
</dbReference>
<keyword evidence="6 7" id="KW-0449">Lipoprotein</keyword>
<evidence type="ECO:0000256" key="4">
    <source>
        <dbReference type="ARBA" id="ARBA00023136"/>
    </source>
</evidence>
<dbReference type="InterPro" id="IPR032018">
    <property type="entry name" value="LppA/LppB/LprP"/>
</dbReference>
<keyword evidence="4" id="KW-0472">Membrane</keyword>
<keyword evidence="5" id="KW-0564">Palmitate</keyword>
<accession>A0A2A9FAD2</accession>
<evidence type="ECO:0000256" key="1">
    <source>
        <dbReference type="ARBA" id="ARBA00004193"/>
    </source>
</evidence>
<evidence type="ECO:0000256" key="2">
    <source>
        <dbReference type="ARBA" id="ARBA00022475"/>
    </source>
</evidence>
<protein>
    <submittedName>
        <fullName evidence="7">Putative LppA-like lipoprotein</fullName>
    </submittedName>
</protein>
<evidence type="ECO:0000313" key="8">
    <source>
        <dbReference type="Proteomes" id="UP000243542"/>
    </source>
</evidence>
<gene>
    <name evidence="7" type="ORF">ATK36_2975</name>
</gene>
<keyword evidence="3" id="KW-0732">Signal</keyword>
<proteinExistence type="predicted"/>
<comment type="subcellular location">
    <subcellularLocation>
        <location evidence="1">Cell membrane</location>
        <topology evidence="1">Lipid-anchor</topology>
    </subcellularLocation>
</comment>
<sequence>MDQRTQQFAELMKRPDIDQASARYEQMYGETRQRLVAEFPTLQWRQSLEQTSASCGNDFAAVNAGLRTHDAIVRGMGNWVGTGGFRDDQWERALATVGEVAHQYGFDAHPKVIANQPGNHESIFRDEYNAELTFGVGKNVGLTFESGCHLTAEAKKRGTPAQGPSY</sequence>
<evidence type="ECO:0000256" key="6">
    <source>
        <dbReference type="ARBA" id="ARBA00023288"/>
    </source>
</evidence>
<dbReference type="Pfam" id="PF16708">
    <property type="entry name" value="LppA"/>
    <property type="match status" value="1"/>
</dbReference>
<comment type="caution">
    <text evidence="7">The sequence shown here is derived from an EMBL/GenBank/DDBJ whole genome shotgun (WGS) entry which is preliminary data.</text>
</comment>
<organism evidence="7 8">
    <name type="scientific">Amycolatopsis sulphurea</name>
    <dbReference type="NCBI Taxonomy" id="76022"/>
    <lineage>
        <taxon>Bacteria</taxon>
        <taxon>Bacillati</taxon>
        <taxon>Actinomycetota</taxon>
        <taxon>Actinomycetes</taxon>
        <taxon>Pseudonocardiales</taxon>
        <taxon>Pseudonocardiaceae</taxon>
        <taxon>Amycolatopsis</taxon>
    </lineage>
</organism>
<evidence type="ECO:0000256" key="5">
    <source>
        <dbReference type="ARBA" id="ARBA00023139"/>
    </source>
</evidence>
<keyword evidence="2" id="KW-1003">Cell membrane</keyword>
<evidence type="ECO:0000256" key="3">
    <source>
        <dbReference type="ARBA" id="ARBA00022729"/>
    </source>
</evidence>
<dbReference type="GO" id="GO:0005886">
    <property type="term" value="C:plasma membrane"/>
    <property type="evidence" value="ECO:0007669"/>
    <property type="project" value="UniProtKB-SubCell"/>
</dbReference>
<keyword evidence="8" id="KW-1185">Reference proteome</keyword>